<name>A0A844B0G8_9RHOB</name>
<dbReference type="InterPro" id="IPR004360">
    <property type="entry name" value="Glyas_Fos-R_dOase_dom"/>
</dbReference>
<dbReference type="PROSITE" id="PS51819">
    <property type="entry name" value="VOC"/>
    <property type="match status" value="1"/>
</dbReference>
<dbReference type="InterPro" id="IPR029068">
    <property type="entry name" value="Glyas_Bleomycin-R_OHBP_Dase"/>
</dbReference>
<protein>
    <submittedName>
        <fullName evidence="2">VOC family protein</fullName>
    </submittedName>
</protein>
<comment type="caution">
    <text evidence="2">The sequence shown here is derived from an EMBL/GenBank/DDBJ whole genome shotgun (WGS) entry which is preliminary data.</text>
</comment>
<organism evidence="2 3">
    <name type="scientific">Tritonibacter aquimaris</name>
    <dbReference type="NCBI Taxonomy" id="2663379"/>
    <lineage>
        <taxon>Bacteria</taxon>
        <taxon>Pseudomonadati</taxon>
        <taxon>Pseudomonadota</taxon>
        <taxon>Alphaproteobacteria</taxon>
        <taxon>Rhodobacterales</taxon>
        <taxon>Paracoccaceae</taxon>
        <taxon>Tritonibacter</taxon>
    </lineage>
</organism>
<dbReference type="EMBL" id="WIXK01000004">
    <property type="protein sequence ID" value="MQY42896.1"/>
    <property type="molecule type" value="Genomic_DNA"/>
</dbReference>
<keyword evidence="3" id="KW-1185">Reference proteome</keyword>
<proteinExistence type="predicted"/>
<gene>
    <name evidence="2" type="ORF">GG681_09595</name>
</gene>
<accession>A0A844B0G8</accession>
<evidence type="ECO:0000259" key="1">
    <source>
        <dbReference type="PROSITE" id="PS51819"/>
    </source>
</evidence>
<dbReference type="PANTHER" id="PTHR36503">
    <property type="entry name" value="BLR2520 PROTEIN"/>
    <property type="match status" value="1"/>
</dbReference>
<dbReference type="RefSeq" id="WP_153547508.1">
    <property type="nucleotide sequence ID" value="NZ_WIXK01000004.1"/>
</dbReference>
<reference evidence="2 3" key="1">
    <citation type="submission" date="2019-10" db="EMBL/GenBank/DDBJ databases">
        <title>Epibacterium sp. nov., isolated from seawater.</title>
        <authorList>
            <person name="Zhang X."/>
            <person name="Li N."/>
        </authorList>
    </citation>
    <scope>NUCLEOTIDE SEQUENCE [LARGE SCALE GENOMIC DNA]</scope>
    <source>
        <strain evidence="2 3">SM1969</strain>
    </source>
</reference>
<dbReference type="CDD" id="cd07251">
    <property type="entry name" value="VOC_like"/>
    <property type="match status" value="1"/>
</dbReference>
<dbReference type="PANTHER" id="PTHR36503:SF1">
    <property type="entry name" value="BLR2520 PROTEIN"/>
    <property type="match status" value="1"/>
</dbReference>
<dbReference type="Gene3D" id="3.10.180.10">
    <property type="entry name" value="2,3-Dihydroxybiphenyl 1,2-Dioxygenase, domain 1"/>
    <property type="match status" value="1"/>
</dbReference>
<dbReference type="Proteomes" id="UP000436694">
    <property type="component" value="Unassembled WGS sequence"/>
</dbReference>
<sequence length="141" mass="15609">MEQRVSLITLGVRDIERSTTFYRALGWHEEDSPDGVVAFDLLSQTLGLYPLDKLAEDIGIDPETLGQGAMTLGYNARTRAEVDAVVAAAGKGGGEILKQPDEVFWGGYHGYFRDLDGHIWEVAFNPFAPLRKDGAFRWSGY</sequence>
<feature type="domain" description="VOC" evidence="1">
    <location>
        <begin position="4"/>
        <end position="125"/>
    </location>
</feature>
<dbReference type="AlphaFoldDB" id="A0A844B0G8"/>
<dbReference type="InterPro" id="IPR037523">
    <property type="entry name" value="VOC_core"/>
</dbReference>
<evidence type="ECO:0000313" key="3">
    <source>
        <dbReference type="Proteomes" id="UP000436694"/>
    </source>
</evidence>
<evidence type="ECO:0000313" key="2">
    <source>
        <dbReference type="EMBL" id="MQY42896.1"/>
    </source>
</evidence>
<dbReference type="Pfam" id="PF00903">
    <property type="entry name" value="Glyoxalase"/>
    <property type="match status" value="1"/>
</dbReference>
<dbReference type="SUPFAM" id="SSF54593">
    <property type="entry name" value="Glyoxalase/Bleomycin resistance protein/Dihydroxybiphenyl dioxygenase"/>
    <property type="match status" value="1"/>
</dbReference>